<proteinExistence type="predicted"/>
<evidence type="ECO:0000313" key="1">
    <source>
        <dbReference type="EMBL" id="GJT81481.1"/>
    </source>
</evidence>
<dbReference type="Proteomes" id="UP001151760">
    <property type="component" value="Unassembled WGS sequence"/>
</dbReference>
<accession>A0ABQ5H0S8</accession>
<reference evidence="1" key="1">
    <citation type="journal article" date="2022" name="Int. J. Mol. Sci.">
        <title>Draft Genome of Tanacetum Coccineum: Genomic Comparison of Closely Related Tanacetum-Family Plants.</title>
        <authorList>
            <person name="Yamashiro T."/>
            <person name="Shiraishi A."/>
            <person name="Nakayama K."/>
            <person name="Satake H."/>
        </authorList>
    </citation>
    <scope>NUCLEOTIDE SEQUENCE</scope>
</reference>
<organism evidence="1 2">
    <name type="scientific">Tanacetum coccineum</name>
    <dbReference type="NCBI Taxonomy" id="301880"/>
    <lineage>
        <taxon>Eukaryota</taxon>
        <taxon>Viridiplantae</taxon>
        <taxon>Streptophyta</taxon>
        <taxon>Embryophyta</taxon>
        <taxon>Tracheophyta</taxon>
        <taxon>Spermatophyta</taxon>
        <taxon>Magnoliopsida</taxon>
        <taxon>eudicotyledons</taxon>
        <taxon>Gunneridae</taxon>
        <taxon>Pentapetalae</taxon>
        <taxon>asterids</taxon>
        <taxon>campanulids</taxon>
        <taxon>Asterales</taxon>
        <taxon>Asteraceae</taxon>
        <taxon>Asteroideae</taxon>
        <taxon>Anthemideae</taxon>
        <taxon>Anthemidinae</taxon>
        <taxon>Tanacetum</taxon>
    </lineage>
</organism>
<comment type="caution">
    <text evidence="1">The sequence shown here is derived from an EMBL/GenBank/DDBJ whole genome shotgun (WGS) entry which is preliminary data.</text>
</comment>
<keyword evidence="2" id="KW-1185">Reference proteome</keyword>
<sequence>MAKKEKKAGKEELVDLLGIDVVTSVHRANIKYDKYCDKMLNRKAHDLHLAEWRKIMQACPKRIGARWTTIYEQLQTRMDNLHKIEQEWRIDFSKPLGEHDPLDKLDELAKKKRKHADAF</sequence>
<reference evidence="1" key="2">
    <citation type="submission" date="2022-01" db="EMBL/GenBank/DDBJ databases">
        <authorList>
            <person name="Yamashiro T."/>
            <person name="Shiraishi A."/>
            <person name="Satake H."/>
            <person name="Nakayama K."/>
        </authorList>
    </citation>
    <scope>NUCLEOTIDE SEQUENCE</scope>
</reference>
<name>A0ABQ5H0S8_9ASTR</name>
<dbReference type="EMBL" id="BQNB010019084">
    <property type="protein sequence ID" value="GJT81481.1"/>
    <property type="molecule type" value="Genomic_DNA"/>
</dbReference>
<protein>
    <submittedName>
        <fullName evidence="1">Uncharacterized protein</fullName>
    </submittedName>
</protein>
<evidence type="ECO:0000313" key="2">
    <source>
        <dbReference type="Proteomes" id="UP001151760"/>
    </source>
</evidence>
<gene>
    <name evidence="1" type="ORF">Tco_1055823</name>
</gene>